<dbReference type="RefSeq" id="XP_018391252.1">
    <property type="nucleotide sequence ID" value="XM_018523228.1"/>
</dbReference>
<keyword evidence="3" id="KW-1185">Reference proteome</keyword>
<proteinExistence type="predicted"/>
<feature type="compositionally biased region" description="Polar residues" evidence="1">
    <location>
        <begin position="448"/>
        <end position="467"/>
    </location>
</feature>
<feature type="compositionally biased region" description="Polar residues" evidence="1">
    <location>
        <begin position="517"/>
        <end position="526"/>
    </location>
</feature>
<accession>A0A177E2Z3</accession>
<evidence type="ECO:0000313" key="2">
    <source>
        <dbReference type="EMBL" id="OAG25831.1"/>
    </source>
</evidence>
<dbReference type="EMBL" id="KV441469">
    <property type="protein sequence ID" value="OAG25831.1"/>
    <property type="molecule type" value="Genomic_DNA"/>
</dbReference>
<reference evidence="2 3" key="1">
    <citation type="submission" date="2016-05" db="EMBL/GenBank/DDBJ databases">
        <title>Comparative analysis of secretome profiles of manganese(II)-oxidizing ascomycete fungi.</title>
        <authorList>
            <consortium name="DOE Joint Genome Institute"/>
            <person name="Zeiner C.A."/>
            <person name="Purvine S.O."/>
            <person name="Zink E.M."/>
            <person name="Wu S."/>
            <person name="Pasa-Tolic L."/>
            <person name="Chaput D.L."/>
            <person name="Haridas S."/>
            <person name="Grigoriev I.V."/>
            <person name="Santelli C.M."/>
            <person name="Hansel C.M."/>
        </authorList>
    </citation>
    <scope>NUCLEOTIDE SEQUENCE [LARGE SCALE GENOMIC DNA]</scope>
    <source>
        <strain evidence="2 3">SRC1lrK2f</strain>
    </source>
</reference>
<evidence type="ECO:0000256" key="1">
    <source>
        <dbReference type="SAM" id="MobiDB-lite"/>
    </source>
</evidence>
<evidence type="ECO:0000313" key="3">
    <source>
        <dbReference type="Proteomes" id="UP000077248"/>
    </source>
</evidence>
<dbReference type="GeneID" id="29108822"/>
<feature type="region of interest" description="Disordered" evidence="1">
    <location>
        <begin position="505"/>
        <end position="551"/>
    </location>
</feature>
<dbReference type="OMA" id="PLWCLKL"/>
<dbReference type="KEGG" id="aalt:CC77DRAFT_1003872"/>
<dbReference type="VEuPathDB" id="FungiDB:CC77DRAFT_1003872"/>
<dbReference type="AlphaFoldDB" id="A0A177E2Z3"/>
<organism evidence="2 3">
    <name type="scientific">Alternaria alternata</name>
    <name type="common">Alternaria rot fungus</name>
    <name type="synonym">Torula alternata</name>
    <dbReference type="NCBI Taxonomy" id="5599"/>
    <lineage>
        <taxon>Eukaryota</taxon>
        <taxon>Fungi</taxon>
        <taxon>Dikarya</taxon>
        <taxon>Ascomycota</taxon>
        <taxon>Pezizomycotina</taxon>
        <taxon>Dothideomycetes</taxon>
        <taxon>Pleosporomycetidae</taxon>
        <taxon>Pleosporales</taxon>
        <taxon>Pleosporineae</taxon>
        <taxon>Pleosporaceae</taxon>
        <taxon>Alternaria</taxon>
        <taxon>Alternaria sect. Alternaria</taxon>
        <taxon>Alternaria alternata complex</taxon>
    </lineage>
</organism>
<dbReference type="Proteomes" id="UP000077248">
    <property type="component" value="Unassembled WGS sequence"/>
</dbReference>
<feature type="region of interest" description="Disordered" evidence="1">
    <location>
        <begin position="448"/>
        <end position="472"/>
    </location>
</feature>
<gene>
    <name evidence="2" type="ORF">CC77DRAFT_1003872</name>
</gene>
<sequence>MAELKDNLGPYILEKALTADRAKKDCFVLDVSRDKNGNVVSSLEHVVEQVDDYLINAYDRSAPVTKLYVVGEWMPTPPKKDDEKNTILEEQKQYANEPHPHIKPEKEWHDAGEQIAKLVQQMPALKELTWISGLPFMAVIWEKLSTSLTKLILDLGQPVRLQQDGTNEYKSYITPAEMRPLVQQTELEELRLFGMHDSLQSVYWETVFRNTSTTGMRVLDLNMAAPPIVRQDHWRKADNVRGLTVPKADSKEKEYKGVDGKGVLHYAFGTGEYLDDFSMRKGRIAAGLEEAKPLSLWCLKLDGFVVDYLPFEQELSRIALLTCGKDCIDSGLRAPKTPRTPHNRWAKMVNNATSHCLIRWPNWTGAFDDRGDQRSNQGDAVSQEADLSTPAEEYSSVFSQMPLTKESLHMKDFGEALDGANTDDGYFSARPLSVPETGGKPSLSVWSNASTCGSNTTTPVVPSTARSSPKMPAVPAAVETSPVGESLIPVGSATTADSVVSNDSSYDQVVPLDNDEAPNNSMSAAKNSFKHKIRRSWDWPSGSGFHSGAAS</sequence>
<protein>
    <submittedName>
        <fullName evidence="2">Uncharacterized protein</fullName>
    </submittedName>
</protein>
<feature type="region of interest" description="Disordered" evidence="1">
    <location>
        <begin position="368"/>
        <end position="391"/>
    </location>
</feature>
<name>A0A177E2Z3_ALTAL</name>